<dbReference type="PANTHER" id="PTHR21540">
    <property type="entry name" value="RING FINGER AND SWIM DOMAIN-CONTAINING PROTEIN 2"/>
    <property type="match status" value="1"/>
</dbReference>
<dbReference type="RefSeq" id="XP_022385378.1">
    <property type="nucleotide sequence ID" value="XM_022537087.1"/>
</dbReference>
<feature type="compositionally biased region" description="Polar residues" evidence="2">
    <location>
        <begin position="219"/>
        <end position="239"/>
    </location>
</feature>
<comment type="caution">
    <text evidence="4">The sequence shown here is derived from an EMBL/GenBank/DDBJ whole genome shotgun (WGS) entry which is preliminary data.</text>
</comment>
<dbReference type="AlphaFoldDB" id="A0A1F7ZQC9"/>
<feature type="domain" description="RING-type" evidence="3">
    <location>
        <begin position="283"/>
        <end position="346"/>
    </location>
</feature>
<keyword evidence="1" id="KW-0863">Zinc-finger</keyword>
<dbReference type="STRING" id="109264.A0A1F7ZQC9"/>
<sequence length="351" mass="38015">MPSRYSLAQTTSLPHLSEILKLYPEEERWCAGYAPSQGRRCHLSTNAGNRQTAMHLLDEGTKDLHAGRDISDLLEELAPYTLCTRWHKYQALDLAAKWKSKVQQYLGSCVSPAPTQRVTGERQRISPPARSRQTVEAEWPDLANWAPVCIGGQLWTVQGAPATSQETRINERVTQTANSTNRRRERSMSGAAVATQERTNSTRAAAESSQAGLRAASPAASNRGLSSTPTAAIHTTPNRGSGAALPSTTSTRVLPGSGSRAALSSTTSSSSGNTTRRPIEGDCGICFDPLKKARCGASHGVHHDTGDEEEQQALSWCKAQCGVNYHTTCIESWLKAAPKSTCPTCRRAWKD</sequence>
<evidence type="ECO:0000313" key="4">
    <source>
        <dbReference type="EMBL" id="OGM41661.1"/>
    </source>
</evidence>
<dbReference type="GeneID" id="34453349"/>
<feature type="compositionally biased region" description="Polar residues" evidence="2">
    <location>
        <begin position="161"/>
        <end position="180"/>
    </location>
</feature>
<gene>
    <name evidence="4" type="ORF">ABOM_009959</name>
</gene>
<keyword evidence="1" id="KW-0862">Zinc</keyword>
<protein>
    <recommendedName>
        <fullName evidence="3">RING-type domain-containing protein</fullName>
    </recommendedName>
</protein>
<dbReference type="InterPro" id="IPR001841">
    <property type="entry name" value="Znf_RING"/>
</dbReference>
<keyword evidence="5" id="KW-1185">Reference proteome</keyword>
<dbReference type="SUPFAM" id="SSF57850">
    <property type="entry name" value="RING/U-box"/>
    <property type="match status" value="1"/>
</dbReference>
<feature type="compositionally biased region" description="Low complexity" evidence="2">
    <location>
        <begin position="256"/>
        <end position="276"/>
    </location>
</feature>
<feature type="compositionally biased region" description="Polar residues" evidence="2">
    <location>
        <begin position="196"/>
        <end position="211"/>
    </location>
</feature>
<organism evidence="4 5">
    <name type="scientific">Aspergillus bombycis</name>
    <dbReference type="NCBI Taxonomy" id="109264"/>
    <lineage>
        <taxon>Eukaryota</taxon>
        <taxon>Fungi</taxon>
        <taxon>Dikarya</taxon>
        <taxon>Ascomycota</taxon>
        <taxon>Pezizomycotina</taxon>
        <taxon>Eurotiomycetes</taxon>
        <taxon>Eurotiomycetidae</taxon>
        <taxon>Eurotiales</taxon>
        <taxon>Aspergillaceae</taxon>
        <taxon>Aspergillus</taxon>
    </lineage>
</organism>
<dbReference type="Proteomes" id="UP000179179">
    <property type="component" value="Unassembled WGS sequence"/>
</dbReference>
<evidence type="ECO:0000256" key="1">
    <source>
        <dbReference type="PROSITE-ProRule" id="PRU00175"/>
    </source>
</evidence>
<keyword evidence="1" id="KW-0479">Metal-binding</keyword>
<evidence type="ECO:0000313" key="5">
    <source>
        <dbReference type="Proteomes" id="UP000179179"/>
    </source>
</evidence>
<dbReference type="PROSITE" id="PS50089">
    <property type="entry name" value="ZF_RING_2"/>
    <property type="match status" value="1"/>
</dbReference>
<evidence type="ECO:0000256" key="2">
    <source>
        <dbReference type="SAM" id="MobiDB-lite"/>
    </source>
</evidence>
<dbReference type="InterPro" id="IPR039903">
    <property type="entry name" value="Zswim2"/>
</dbReference>
<dbReference type="Gene3D" id="3.30.40.10">
    <property type="entry name" value="Zinc/RING finger domain, C3HC4 (zinc finger)"/>
    <property type="match status" value="1"/>
</dbReference>
<proteinExistence type="predicted"/>
<reference evidence="4 5" key="1">
    <citation type="journal article" date="2016" name="Genome Biol. Evol.">
        <title>Draft genome sequence of an aflatoxigenic Aspergillus species, A. bombycis.</title>
        <authorList>
            <person name="Moore G.G."/>
            <person name="Mack B.M."/>
            <person name="Beltz S.B."/>
            <person name="Gilbert M.K."/>
        </authorList>
    </citation>
    <scope>NUCLEOTIDE SEQUENCE [LARGE SCALE GENOMIC DNA]</scope>
    <source>
        <strain evidence="5">NRRL 26010</strain>
    </source>
</reference>
<feature type="region of interest" description="Disordered" evidence="2">
    <location>
        <begin position="161"/>
        <end position="276"/>
    </location>
</feature>
<dbReference type="InterPro" id="IPR013083">
    <property type="entry name" value="Znf_RING/FYVE/PHD"/>
</dbReference>
<name>A0A1F7ZQC9_9EURO</name>
<dbReference type="OrthoDB" id="4485737at2759"/>
<dbReference type="GO" id="GO:0008270">
    <property type="term" value="F:zinc ion binding"/>
    <property type="evidence" value="ECO:0007669"/>
    <property type="project" value="UniProtKB-KW"/>
</dbReference>
<dbReference type="EMBL" id="LYCR01000106">
    <property type="protein sequence ID" value="OGM41661.1"/>
    <property type="molecule type" value="Genomic_DNA"/>
</dbReference>
<evidence type="ECO:0000259" key="3">
    <source>
        <dbReference type="PROSITE" id="PS50089"/>
    </source>
</evidence>
<accession>A0A1F7ZQC9</accession>
<dbReference type="PANTHER" id="PTHR21540:SF0">
    <property type="entry name" value="PHD FAMILY PROTEIN"/>
    <property type="match status" value="1"/>
</dbReference>
<dbReference type="GO" id="GO:0061630">
    <property type="term" value="F:ubiquitin protein ligase activity"/>
    <property type="evidence" value="ECO:0007669"/>
    <property type="project" value="InterPro"/>
</dbReference>